<dbReference type="InterPro" id="IPR043129">
    <property type="entry name" value="ATPase_NBD"/>
</dbReference>
<feature type="binding site" evidence="6">
    <location>
        <position position="390"/>
    </location>
    <ligand>
        <name>Mg(2+)</name>
        <dbReference type="ChEBI" id="CHEBI:18420"/>
    </ligand>
</feature>
<evidence type="ECO:0000256" key="1">
    <source>
        <dbReference type="ARBA" id="ARBA00008748"/>
    </source>
</evidence>
<dbReference type="InterPro" id="IPR004372">
    <property type="entry name" value="Ac/propionate_kinase"/>
</dbReference>
<feature type="active site" description="Proton donor/acceptor" evidence="6">
    <location>
        <position position="154"/>
    </location>
</feature>
<reference evidence="8 9" key="1">
    <citation type="submission" date="2020-08" db="EMBL/GenBank/DDBJ databases">
        <title>Acidobacteriota in marine sediments use diverse sulfur dissimilation pathways.</title>
        <authorList>
            <person name="Wasmund K."/>
        </authorList>
    </citation>
    <scope>NUCLEOTIDE SEQUENCE [LARGE SCALE GENOMIC DNA]</scope>
    <source>
        <strain evidence="8">MAG AM4</strain>
    </source>
</reference>
<dbReference type="SUPFAM" id="SSF53067">
    <property type="entry name" value="Actin-like ATPase domain"/>
    <property type="match status" value="2"/>
</dbReference>
<feature type="binding site" evidence="6">
    <location>
        <position position="20"/>
    </location>
    <ligand>
        <name>ATP</name>
        <dbReference type="ChEBI" id="CHEBI:30616"/>
    </ligand>
</feature>
<dbReference type="CDD" id="cd24010">
    <property type="entry name" value="ASKHA_NBD_AcK_PK"/>
    <property type="match status" value="1"/>
</dbReference>
<dbReference type="GO" id="GO:0006083">
    <property type="term" value="P:acetate metabolic process"/>
    <property type="evidence" value="ECO:0007669"/>
    <property type="project" value="TreeGrafter"/>
</dbReference>
<feature type="binding site" evidence="6">
    <location>
        <position position="13"/>
    </location>
    <ligand>
        <name>Mg(2+)</name>
        <dbReference type="ChEBI" id="CHEBI:18420"/>
    </ligand>
</feature>
<dbReference type="PANTHER" id="PTHR21060">
    <property type="entry name" value="ACETATE KINASE"/>
    <property type="match status" value="1"/>
</dbReference>
<evidence type="ECO:0000256" key="2">
    <source>
        <dbReference type="ARBA" id="ARBA00022679"/>
    </source>
</evidence>
<sequence length="404" mass="44117">MNNQPAKNVLIINCGSSSLKYQLLDMRGETLRAKGLIERIGLDQGVHTYQRPGADNIVAELPVDDHAAAFKLLLDALTAADTGVLDSLNDVRAVGHRVVHAGEKFSGSVMIDEAVLDALRECTPLAPLHNPANITGIEAARSVMPDVPMVGVFDTAFHQSMPDRAYIYPIPYELYEEHKIRRYGFHGTSHRFVTQRAAQILERDQSELNLITCHLGNGASMAAVLGGQSIDTSMGLTPLEGLMMGTRSGDIDPALVGYLSRTLDLSLAEVEQMLNKKSGLIGISGISSDLRDVEREYANGNDRARLALEVYAYHIRKYIGSYAVALGRVDAIIFTAGVGEHASLVREWACRGLEAVGAILDPFKNATRHDEAIISKMSSRVKIMIIPTNEELMIARDTRDLVLL</sequence>
<comment type="cofactor">
    <cofactor evidence="6">
        <name>Mg(2+)</name>
        <dbReference type="ChEBI" id="CHEBI:18420"/>
    </cofactor>
    <cofactor evidence="6">
        <name>Mn(2+)</name>
        <dbReference type="ChEBI" id="CHEBI:29035"/>
    </cofactor>
    <text evidence="6">Mg(2+). Can also accept Mn(2+).</text>
</comment>
<dbReference type="GO" id="GO:0005524">
    <property type="term" value="F:ATP binding"/>
    <property type="evidence" value="ECO:0007669"/>
    <property type="project" value="UniProtKB-KW"/>
</dbReference>
<comment type="subcellular location">
    <subcellularLocation>
        <location evidence="6">Cytoplasm</location>
    </subcellularLocation>
</comment>
<dbReference type="GO" id="GO:0000287">
    <property type="term" value="F:magnesium ion binding"/>
    <property type="evidence" value="ECO:0007669"/>
    <property type="project" value="UniProtKB-UniRule"/>
</dbReference>
<protein>
    <recommendedName>
        <fullName evidence="6">Acetate kinase</fullName>
        <ecNumber evidence="6">2.7.2.1</ecNumber>
    </recommendedName>
    <alternativeName>
        <fullName evidence="6">Acetokinase</fullName>
    </alternativeName>
</protein>
<feature type="site" description="Transition state stabilizer" evidence="6">
    <location>
        <position position="247"/>
    </location>
</feature>
<keyword evidence="6" id="KW-0963">Cytoplasm</keyword>
<keyword evidence="5 6" id="KW-0067">ATP-binding</keyword>
<dbReference type="GO" id="GO:0006085">
    <property type="term" value="P:acetyl-CoA biosynthetic process"/>
    <property type="evidence" value="ECO:0007669"/>
    <property type="project" value="UniProtKB-UniRule"/>
</dbReference>
<evidence type="ECO:0000313" key="8">
    <source>
        <dbReference type="EMBL" id="MBD3869715.1"/>
    </source>
</evidence>
<dbReference type="GO" id="GO:0008776">
    <property type="term" value="F:acetate kinase activity"/>
    <property type="evidence" value="ECO:0007669"/>
    <property type="project" value="UniProtKB-UniRule"/>
</dbReference>
<comment type="function">
    <text evidence="6">Catalyzes the formation of acetyl phosphate from acetate and ATP. Can also catalyze the reverse reaction.</text>
</comment>
<feature type="binding site" evidence="6">
    <location>
        <begin position="289"/>
        <end position="291"/>
    </location>
    <ligand>
        <name>ATP</name>
        <dbReference type="ChEBI" id="CHEBI:30616"/>
    </ligand>
</feature>
<comment type="subunit">
    <text evidence="6">Homodimer.</text>
</comment>
<name>A0A8J6Y332_9BACT</name>
<evidence type="ECO:0000256" key="7">
    <source>
        <dbReference type="RuleBase" id="RU003835"/>
    </source>
</evidence>
<dbReference type="InterPro" id="IPR000890">
    <property type="entry name" value="Aliphatic_acid_kin_short-chain"/>
</dbReference>
<comment type="caution">
    <text evidence="8">The sequence shown here is derived from an EMBL/GenBank/DDBJ whole genome shotgun (WGS) entry which is preliminary data.</text>
</comment>
<feature type="binding site" evidence="6">
    <location>
        <begin position="337"/>
        <end position="341"/>
    </location>
    <ligand>
        <name>ATP</name>
        <dbReference type="ChEBI" id="CHEBI:30616"/>
    </ligand>
</feature>
<dbReference type="Proteomes" id="UP000648239">
    <property type="component" value="Unassembled WGS sequence"/>
</dbReference>
<organism evidence="8 9">
    <name type="scientific">Candidatus Polarisedimenticola svalbardensis</name>
    <dbReference type="NCBI Taxonomy" id="2886004"/>
    <lineage>
        <taxon>Bacteria</taxon>
        <taxon>Pseudomonadati</taxon>
        <taxon>Acidobacteriota</taxon>
        <taxon>Candidatus Polarisedimenticolia</taxon>
        <taxon>Candidatus Polarisedimenticolales</taxon>
        <taxon>Candidatus Polarisedimenticolaceae</taxon>
        <taxon>Candidatus Polarisedimenticola</taxon>
    </lineage>
</organism>
<feature type="binding site" evidence="6">
    <location>
        <begin position="214"/>
        <end position="218"/>
    </location>
    <ligand>
        <name>ATP</name>
        <dbReference type="ChEBI" id="CHEBI:30616"/>
    </ligand>
</feature>
<keyword evidence="6" id="KW-0460">Magnesium</keyword>
<dbReference type="EC" id="2.7.2.1" evidence="6"/>
<keyword evidence="6" id="KW-0479">Metal-binding</keyword>
<feature type="site" description="Transition state stabilizer" evidence="6">
    <location>
        <position position="186"/>
    </location>
</feature>
<proteinExistence type="inferred from homology"/>
<dbReference type="Gene3D" id="3.30.420.40">
    <property type="match status" value="2"/>
</dbReference>
<dbReference type="NCBIfam" id="TIGR00016">
    <property type="entry name" value="ackA"/>
    <property type="match status" value="1"/>
</dbReference>
<evidence type="ECO:0000256" key="4">
    <source>
        <dbReference type="ARBA" id="ARBA00022777"/>
    </source>
</evidence>
<feature type="binding site" evidence="6">
    <location>
        <position position="97"/>
    </location>
    <ligand>
        <name>substrate</name>
    </ligand>
</feature>
<comment type="catalytic activity">
    <reaction evidence="6">
        <text>acetate + ATP = acetyl phosphate + ADP</text>
        <dbReference type="Rhea" id="RHEA:11352"/>
        <dbReference type="ChEBI" id="CHEBI:22191"/>
        <dbReference type="ChEBI" id="CHEBI:30089"/>
        <dbReference type="ChEBI" id="CHEBI:30616"/>
        <dbReference type="ChEBI" id="CHEBI:456216"/>
        <dbReference type="EC" id="2.7.2.1"/>
    </reaction>
</comment>
<gene>
    <name evidence="6" type="primary">ackA</name>
    <name evidence="8" type="ORF">IFK94_16470</name>
</gene>
<dbReference type="UniPathway" id="UPA00340">
    <property type="reaction ID" value="UER00458"/>
</dbReference>
<dbReference type="PANTHER" id="PTHR21060:SF15">
    <property type="entry name" value="ACETATE KINASE-RELATED"/>
    <property type="match status" value="1"/>
</dbReference>
<dbReference type="GO" id="GO:0005737">
    <property type="term" value="C:cytoplasm"/>
    <property type="evidence" value="ECO:0007669"/>
    <property type="project" value="UniProtKB-SubCell"/>
</dbReference>
<dbReference type="PROSITE" id="PS01075">
    <property type="entry name" value="ACETATE_KINASE_1"/>
    <property type="match status" value="1"/>
</dbReference>
<comment type="pathway">
    <text evidence="6">Metabolic intermediate biosynthesis; acetyl-CoA biosynthesis; acetyl-CoA from acetate: step 1/2.</text>
</comment>
<comment type="similarity">
    <text evidence="1 6 7">Belongs to the acetokinase family.</text>
</comment>
<dbReference type="InterPro" id="IPR023865">
    <property type="entry name" value="Aliphatic_acid_kinase_CS"/>
</dbReference>
<evidence type="ECO:0000313" key="9">
    <source>
        <dbReference type="Proteomes" id="UP000648239"/>
    </source>
</evidence>
<keyword evidence="3 6" id="KW-0547">Nucleotide-binding</keyword>
<accession>A0A8J6Y332</accession>
<evidence type="ECO:0000256" key="3">
    <source>
        <dbReference type="ARBA" id="ARBA00022741"/>
    </source>
</evidence>
<dbReference type="PRINTS" id="PR00471">
    <property type="entry name" value="ACETATEKNASE"/>
</dbReference>
<keyword evidence="2 6" id="KW-0808">Transferase</keyword>
<dbReference type="PROSITE" id="PS01076">
    <property type="entry name" value="ACETATE_KINASE_2"/>
    <property type="match status" value="1"/>
</dbReference>
<evidence type="ECO:0000256" key="5">
    <source>
        <dbReference type="ARBA" id="ARBA00022840"/>
    </source>
</evidence>
<keyword evidence="4 6" id="KW-0418">Kinase</keyword>
<dbReference type="Pfam" id="PF00871">
    <property type="entry name" value="Acetate_kinase"/>
    <property type="match status" value="1"/>
</dbReference>
<evidence type="ECO:0000256" key="6">
    <source>
        <dbReference type="HAMAP-Rule" id="MF_00020"/>
    </source>
</evidence>
<dbReference type="HAMAP" id="MF_00020">
    <property type="entry name" value="Acetate_kinase"/>
    <property type="match status" value="1"/>
</dbReference>
<dbReference type="AlphaFoldDB" id="A0A8J6Y332"/>
<dbReference type="PIRSF" id="PIRSF000722">
    <property type="entry name" value="Acetate_prop_kin"/>
    <property type="match status" value="1"/>
</dbReference>
<dbReference type="EMBL" id="JACXWD010000173">
    <property type="protein sequence ID" value="MBD3869715.1"/>
    <property type="molecule type" value="Genomic_DNA"/>
</dbReference>